<feature type="signal peptide" evidence="2">
    <location>
        <begin position="1"/>
        <end position="31"/>
    </location>
</feature>
<dbReference type="PANTHER" id="PTHR42928:SF5">
    <property type="entry name" value="BLR1237 PROTEIN"/>
    <property type="match status" value="1"/>
</dbReference>
<feature type="chain" id="PRO_5010715266" evidence="2">
    <location>
        <begin position="32"/>
        <end position="329"/>
    </location>
</feature>
<dbReference type="RefSeq" id="WP_159460792.1">
    <property type="nucleotide sequence ID" value="NZ_FWXJ01000002.1"/>
</dbReference>
<dbReference type="STRING" id="1938817.SAMN06296008_102168"/>
<dbReference type="Proteomes" id="UP000192708">
    <property type="component" value="Unassembled WGS sequence"/>
</dbReference>
<reference evidence="3 4" key="1">
    <citation type="submission" date="2017-04" db="EMBL/GenBank/DDBJ databases">
        <authorList>
            <person name="Afonso C.L."/>
            <person name="Miller P.J."/>
            <person name="Scott M.A."/>
            <person name="Spackman E."/>
            <person name="Goraichik I."/>
            <person name="Dimitrov K.M."/>
            <person name="Suarez D.L."/>
            <person name="Swayne D.E."/>
        </authorList>
    </citation>
    <scope>NUCLEOTIDE SEQUENCE [LARGE SCALE GENOMIC DNA]</scope>
    <source>
        <strain evidence="3 4">VK13</strain>
    </source>
</reference>
<accession>A0A1W1YAD5</accession>
<dbReference type="CDD" id="cd07012">
    <property type="entry name" value="PBP2_Bug_TTT"/>
    <property type="match status" value="1"/>
</dbReference>
<dbReference type="PANTHER" id="PTHR42928">
    <property type="entry name" value="TRICARBOXYLATE-BINDING PROTEIN"/>
    <property type="match status" value="1"/>
</dbReference>
<dbReference type="InterPro" id="IPR042100">
    <property type="entry name" value="Bug_dom1"/>
</dbReference>
<keyword evidence="2" id="KW-0732">Signal</keyword>
<evidence type="ECO:0000313" key="4">
    <source>
        <dbReference type="Proteomes" id="UP000192708"/>
    </source>
</evidence>
<organism evidence="3 4">
    <name type="scientific">Polynucleobacter kasalickyi</name>
    <dbReference type="NCBI Taxonomy" id="1938817"/>
    <lineage>
        <taxon>Bacteria</taxon>
        <taxon>Pseudomonadati</taxon>
        <taxon>Pseudomonadota</taxon>
        <taxon>Betaproteobacteria</taxon>
        <taxon>Burkholderiales</taxon>
        <taxon>Burkholderiaceae</taxon>
        <taxon>Polynucleobacter</taxon>
    </lineage>
</organism>
<sequence>MKNLFSKSIAKNFLCKLVISTSLLVSLVGHTAQTYPSQTIKFIVPYSPGGLPDTVARQLSVLLGESLGQTIIVENKPGAGGIVAGQVVKAAPADGYTLLITDTISYNTSHLVSSNLSFDPRKDFKAIAIVAKAPNFLAISPSLPVNNLSELSKYIKDHPGEINYGSSGIGTPHHLAMEALKLALNWNINHIPYKGTAQSVPALVGGQVQALFAAYPSLIGFEKNGKVKIIGASTIKPSKIAPEVPALGVNIPGYEYVHTIAIFGLESLPKQVTTKLNQALNTVASQPKAIENFKSMGIELEITGPIESAKWVKEENERINALIKEAKIY</sequence>
<dbReference type="Pfam" id="PF03401">
    <property type="entry name" value="TctC"/>
    <property type="match status" value="1"/>
</dbReference>
<dbReference type="PIRSF" id="PIRSF017082">
    <property type="entry name" value="YflP"/>
    <property type="match status" value="1"/>
</dbReference>
<dbReference type="InterPro" id="IPR005064">
    <property type="entry name" value="BUG"/>
</dbReference>
<dbReference type="AlphaFoldDB" id="A0A1W1YAD5"/>
<gene>
    <name evidence="3" type="ORF">SAMN06296008_102168</name>
</gene>
<comment type="similarity">
    <text evidence="1">Belongs to the UPF0065 (bug) family.</text>
</comment>
<keyword evidence="4" id="KW-1185">Reference proteome</keyword>
<dbReference type="OrthoDB" id="8959114at2"/>
<evidence type="ECO:0000313" key="3">
    <source>
        <dbReference type="EMBL" id="SMC33103.1"/>
    </source>
</evidence>
<protein>
    <submittedName>
        <fullName evidence="3">Tripartite-type tricarboxylate transporter, receptor component TctC</fullName>
    </submittedName>
</protein>
<dbReference type="SUPFAM" id="SSF53850">
    <property type="entry name" value="Periplasmic binding protein-like II"/>
    <property type="match status" value="1"/>
</dbReference>
<dbReference type="Gene3D" id="3.40.190.10">
    <property type="entry name" value="Periplasmic binding protein-like II"/>
    <property type="match status" value="1"/>
</dbReference>
<keyword evidence="3" id="KW-0675">Receptor</keyword>
<dbReference type="EMBL" id="FWXJ01000002">
    <property type="protein sequence ID" value="SMC33103.1"/>
    <property type="molecule type" value="Genomic_DNA"/>
</dbReference>
<name>A0A1W1YAD5_9BURK</name>
<proteinExistence type="inferred from homology"/>
<dbReference type="Gene3D" id="3.40.190.150">
    <property type="entry name" value="Bordetella uptake gene, domain 1"/>
    <property type="match status" value="1"/>
</dbReference>
<evidence type="ECO:0000256" key="2">
    <source>
        <dbReference type="SAM" id="SignalP"/>
    </source>
</evidence>
<evidence type="ECO:0000256" key="1">
    <source>
        <dbReference type="ARBA" id="ARBA00006987"/>
    </source>
</evidence>